<dbReference type="SMART" id="SM00116">
    <property type="entry name" value="CBS"/>
    <property type="match status" value="2"/>
</dbReference>
<dbReference type="Proteomes" id="UP000825679">
    <property type="component" value="Chromosome"/>
</dbReference>
<dbReference type="InterPro" id="IPR002550">
    <property type="entry name" value="CNNM"/>
</dbReference>
<dbReference type="Pfam" id="PF01595">
    <property type="entry name" value="CNNM"/>
    <property type="match status" value="1"/>
</dbReference>
<keyword evidence="13" id="KW-1185">Reference proteome</keyword>
<accession>A0ABX8Z5A8</accession>
<feature type="domain" description="CNNM transmembrane" evidence="11">
    <location>
        <begin position="1"/>
        <end position="196"/>
    </location>
</feature>
<dbReference type="PROSITE" id="PS51371">
    <property type="entry name" value="CBS"/>
    <property type="match status" value="2"/>
</dbReference>
<dbReference type="Gene3D" id="3.30.465.10">
    <property type="match status" value="1"/>
</dbReference>
<evidence type="ECO:0000256" key="2">
    <source>
        <dbReference type="ARBA" id="ARBA00022475"/>
    </source>
</evidence>
<evidence type="ECO:0000313" key="12">
    <source>
        <dbReference type="EMBL" id="QZA76574.1"/>
    </source>
</evidence>
<evidence type="ECO:0000256" key="8">
    <source>
        <dbReference type="PROSITE-ProRule" id="PRU00703"/>
    </source>
</evidence>
<dbReference type="Pfam" id="PF00571">
    <property type="entry name" value="CBS"/>
    <property type="match status" value="2"/>
</dbReference>
<dbReference type="InterPro" id="IPR044751">
    <property type="entry name" value="Ion_transp-like_CBS"/>
</dbReference>
<dbReference type="RefSeq" id="WP_221004979.1">
    <property type="nucleotide sequence ID" value="NZ_CP081150.1"/>
</dbReference>
<keyword evidence="5 9" id="KW-1133">Transmembrane helix</keyword>
<feature type="domain" description="CBS" evidence="10">
    <location>
        <begin position="279"/>
        <end position="336"/>
    </location>
</feature>
<dbReference type="InterPro" id="IPR046342">
    <property type="entry name" value="CBS_dom_sf"/>
</dbReference>
<keyword evidence="6 8" id="KW-0129">CBS domain</keyword>
<evidence type="ECO:0000259" key="11">
    <source>
        <dbReference type="PROSITE" id="PS51846"/>
    </source>
</evidence>
<dbReference type="SUPFAM" id="SSF54631">
    <property type="entry name" value="CBS-domain pair"/>
    <property type="match status" value="1"/>
</dbReference>
<evidence type="ECO:0000256" key="6">
    <source>
        <dbReference type="ARBA" id="ARBA00023122"/>
    </source>
</evidence>
<evidence type="ECO:0000256" key="5">
    <source>
        <dbReference type="ARBA" id="ARBA00022989"/>
    </source>
</evidence>
<dbReference type="InterPro" id="IPR000644">
    <property type="entry name" value="CBS_dom"/>
</dbReference>
<keyword evidence="4" id="KW-0677">Repeat</keyword>
<dbReference type="CDD" id="cd04590">
    <property type="entry name" value="CBS_pair_CorC_HlyC_assoc"/>
    <property type="match status" value="1"/>
</dbReference>
<evidence type="ECO:0000256" key="9">
    <source>
        <dbReference type="PROSITE-ProRule" id="PRU01193"/>
    </source>
</evidence>
<name>A0ABX8Z5A8_9NEIS</name>
<dbReference type="PANTHER" id="PTHR43099:SF5">
    <property type="entry name" value="HLYC_CORC FAMILY TRANSPORTER"/>
    <property type="match status" value="1"/>
</dbReference>
<dbReference type="PANTHER" id="PTHR43099">
    <property type="entry name" value="UPF0053 PROTEIN YRKA"/>
    <property type="match status" value="1"/>
</dbReference>
<keyword evidence="3 9" id="KW-0812">Transmembrane</keyword>
<dbReference type="SMART" id="SM01091">
    <property type="entry name" value="CorC_HlyC"/>
    <property type="match status" value="1"/>
</dbReference>
<dbReference type="EMBL" id="CP081150">
    <property type="protein sequence ID" value="QZA76574.1"/>
    <property type="molecule type" value="Genomic_DNA"/>
</dbReference>
<dbReference type="Pfam" id="PF03471">
    <property type="entry name" value="CorC_HlyC"/>
    <property type="match status" value="1"/>
</dbReference>
<dbReference type="SUPFAM" id="SSF56176">
    <property type="entry name" value="FAD-binding/transporter-associated domain-like"/>
    <property type="match status" value="1"/>
</dbReference>
<dbReference type="InterPro" id="IPR051676">
    <property type="entry name" value="UPF0053_domain"/>
</dbReference>
<keyword evidence="7 9" id="KW-0472">Membrane</keyword>
<evidence type="ECO:0000256" key="7">
    <source>
        <dbReference type="ARBA" id="ARBA00023136"/>
    </source>
</evidence>
<organism evidence="12 13">
    <name type="scientific">Deefgea tanakiae</name>
    <dbReference type="NCBI Taxonomy" id="2865840"/>
    <lineage>
        <taxon>Bacteria</taxon>
        <taxon>Pseudomonadati</taxon>
        <taxon>Pseudomonadota</taxon>
        <taxon>Betaproteobacteria</taxon>
        <taxon>Neisseriales</taxon>
        <taxon>Chitinibacteraceae</taxon>
        <taxon>Deefgea</taxon>
    </lineage>
</organism>
<evidence type="ECO:0000259" key="10">
    <source>
        <dbReference type="PROSITE" id="PS51371"/>
    </source>
</evidence>
<dbReference type="InterPro" id="IPR036318">
    <property type="entry name" value="FAD-bd_PCMH-like_sf"/>
</dbReference>
<protein>
    <submittedName>
        <fullName evidence="12">Hemolysin family protein</fullName>
    </submittedName>
</protein>
<evidence type="ECO:0000256" key="1">
    <source>
        <dbReference type="ARBA" id="ARBA00004651"/>
    </source>
</evidence>
<dbReference type="InterPro" id="IPR016169">
    <property type="entry name" value="FAD-bd_PCMH_sub2"/>
</dbReference>
<evidence type="ECO:0000256" key="4">
    <source>
        <dbReference type="ARBA" id="ARBA00022737"/>
    </source>
</evidence>
<sequence length="437" mass="47518">MEVFLLLGLILLNGLFAMSELALVSARKARLTKMAEAGNKGAAVALELGADPTKFMSTVQIGITSIGVLSGIVGESVLAEPFADWLMTFGLPESMSDTSATVCVVVSVTYFSIVLGELVPKRLGQISPETIAVFVARPLQLLALMTRPFVRLLTASTKGVLSLLGADQTTQQAVTQDEIDAMLHEGSEAGLIEEHEHAMMKNVLRLDDRLVTSLMIPRSDMVVLDLDDSVADNLAKVSNTPFSRFPVCRDGLDNLLGILSAKDILQKMLKGEEIDLSSHLQPCVFVPESLTGLELLAQMRTSGVEMVFLIDEYGEVQGLVTLQDVLEVLTGEFTPQDGADAWAIQRADGSWLLDGLIPIPELKDRLDLQSVPDEAKHSYHTLSGLVMFILGQMPRTGDIAVWEDWQLEVVDMDGRRIDKILAIKKTDATPSNEEISS</sequence>
<gene>
    <name evidence="12" type="ORF">K4H28_09535</name>
</gene>
<evidence type="ECO:0000256" key="3">
    <source>
        <dbReference type="ARBA" id="ARBA00022692"/>
    </source>
</evidence>
<evidence type="ECO:0000313" key="13">
    <source>
        <dbReference type="Proteomes" id="UP000825679"/>
    </source>
</evidence>
<keyword evidence="2" id="KW-1003">Cell membrane</keyword>
<dbReference type="Gene3D" id="3.10.580.10">
    <property type="entry name" value="CBS-domain"/>
    <property type="match status" value="1"/>
</dbReference>
<proteinExistence type="predicted"/>
<reference evidence="12 13" key="1">
    <citation type="submission" date="2021-08" db="EMBL/GenBank/DDBJ databases">
        <title>complete genome sequencing of Deefgea sp. D25.</title>
        <authorList>
            <person name="Bae J.-W."/>
            <person name="Gim D.-H."/>
        </authorList>
    </citation>
    <scope>NUCLEOTIDE SEQUENCE [LARGE SCALE GENOMIC DNA]</scope>
    <source>
        <strain evidence="12 13">D25</strain>
    </source>
</reference>
<feature type="domain" description="CBS" evidence="10">
    <location>
        <begin position="215"/>
        <end position="276"/>
    </location>
</feature>
<dbReference type="InterPro" id="IPR005170">
    <property type="entry name" value="Transptr-assoc_dom"/>
</dbReference>
<comment type="subcellular location">
    <subcellularLocation>
        <location evidence="1">Cell membrane</location>
        <topology evidence="1">Multi-pass membrane protein</topology>
    </subcellularLocation>
</comment>
<dbReference type="PROSITE" id="PS51846">
    <property type="entry name" value="CNNM"/>
    <property type="match status" value="1"/>
</dbReference>